<dbReference type="EMBL" id="CP036273">
    <property type="protein sequence ID" value="QDU19444.1"/>
    <property type="molecule type" value="Genomic_DNA"/>
</dbReference>
<reference evidence="2 3" key="1">
    <citation type="submission" date="2019-02" db="EMBL/GenBank/DDBJ databases">
        <title>Deep-cultivation of Planctomycetes and their phenomic and genomic characterization uncovers novel biology.</title>
        <authorList>
            <person name="Wiegand S."/>
            <person name="Jogler M."/>
            <person name="Boedeker C."/>
            <person name="Pinto D."/>
            <person name="Vollmers J."/>
            <person name="Rivas-Marin E."/>
            <person name="Kohn T."/>
            <person name="Peeters S.H."/>
            <person name="Heuer A."/>
            <person name="Rast P."/>
            <person name="Oberbeckmann S."/>
            <person name="Bunk B."/>
            <person name="Jeske O."/>
            <person name="Meyerdierks A."/>
            <person name="Storesund J.E."/>
            <person name="Kallscheuer N."/>
            <person name="Luecker S."/>
            <person name="Lage O.M."/>
            <person name="Pohl T."/>
            <person name="Merkel B.J."/>
            <person name="Hornburger P."/>
            <person name="Mueller R.-W."/>
            <person name="Bruemmer F."/>
            <person name="Labrenz M."/>
            <person name="Spormann A.M."/>
            <person name="Op den Camp H."/>
            <person name="Overmann J."/>
            <person name="Amann R."/>
            <person name="Jetten M.S.M."/>
            <person name="Mascher T."/>
            <person name="Medema M.H."/>
            <person name="Devos D.P."/>
            <person name="Kaster A.-K."/>
            <person name="Ovreas L."/>
            <person name="Rohde M."/>
            <person name="Galperin M.Y."/>
            <person name="Jogler C."/>
        </authorList>
    </citation>
    <scope>NUCLEOTIDE SEQUENCE [LARGE SCALE GENOMIC DNA]</scope>
    <source>
        <strain evidence="2 3">ETA_A1</strain>
    </source>
</reference>
<feature type="region of interest" description="Disordered" evidence="1">
    <location>
        <begin position="1"/>
        <end position="23"/>
    </location>
</feature>
<dbReference type="Proteomes" id="UP000319576">
    <property type="component" value="Chromosome"/>
</dbReference>
<organism evidence="2 3">
    <name type="scientific">Urbifossiella limnaea</name>
    <dbReference type="NCBI Taxonomy" id="2528023"/>
    <lineage>
        <taxon>Bacteria</taxon>
        <taxon>Pseudomonadati</taxon>
        <taxon>Planctomycetota</taxon>
        <taxon>Planctomycetia</taxon>
        <taxon>Gemmatales</taxon>
        <taxon>Gemmataceae</taxon>
        <taxon>Urbifossiella</taxon>
    </lineage>
</organism>
<evidence type="ECO:0000313" key="3">
    <source>
        <dbReference type="Proteomes" id="UP000319576"/>
    </source>
</evidence>
<dbReference type="KEGG" id="uli:ETAA1_13680"/>
<sequence>MPTDGNTGKPARSSPSTPSTAKHRTVKVAKELVAIARKTAVLRGQTIEDYVLPILEECAGQAAADIGADGPLVLRERADKLSHLTYKKNLGTLNLVGQAPTRLASLAGQCLTSVAKLIDPYFRKIIEANYSAALHREFSNVWPVLSHRFTLPLFSVSGDSKTLLCEAGRFDFLDIFDPNAAMLRVPGEPSDGIRLMPGDSVCIRRGVPPSAGDTVVVVVGGKVVLKDVRNSVGGLLLHPRTGRSRPVRVEAEPGLVGVLAFVLRASQPTG</sequence>
<protein>
    <recommendedName>
        <fullName evidence="4">Peptidase S24/S26A/S26B/S26C domain-containing protein</fullName>
    </recommendedName>
</protein>
<evidence type="ECO:0000313" key="2">
    <source>
        <dbReference type="EMBL" id="QDU19444.1"/>
    </source>
</evidence>
<proteinExistence type="predicted"/>
<accession>A0A517XPM8</accession>
<keyword evidence="3" id="KW-1185">Reference proteome</keyword>
<dbReference type="SUPFAM" id="SSF51306">
    <property type="entry name" value="LexA/Signal peptidase"/>
    <property type="match status" value="1"/>
</dbReference>
<dbReference type="Gene3D" id="2.10.109.10">
    <property type="entry name" value="Umud Fragment, subunit A"/>
    <property type="match status" value="1"/>
</dbReference>
<evidence type="ECO:0008006" key="4">
    <source>
        <dbReference type="Google" id="ProtNLM"/>
    </source>
</evidence>
<dbReference type="InterPro" id="IPR036286">
    <property type="entry name" value="LexA/Signal_pep-like_sf"/>
</dbReference>
<dbReference type="AlphaFoldDB" id="A0A517XPM8"/>
<name>A0A517XPM8_9BACT</name>
<evidence type="ECO:0000256" key="1">
    <source>
        <dbReference type="SAM" id="MobiDB-lite"/>
    </source>
</evidence>
<gene>
    <name evidence="2" type="ORF">ETAA1_13680</name>
</gene>